<sequence>MAGFYEMVYTCPPSAQRCPLTSAIPLLRRLPLLSHVATCSVHGVSTIAARVMVSPALEAEQFACGPVRLQQIAVFASPVSTRPIPANENMSAGLLTRGRRTPGFTRAPAPHSGHRTSHFSSNLPLHHLQGRHHRPRTV</sequence>
<accession>A0A9N7VLU0</accession>
<name>A0A9N7VLU0_PLEPL</name>
<dbReference type="AlphaFoldDB" id="A0A9N7VLU0"/>
<protein>
    <submittedName>
        <fullName evidence="2">Uncharacterized protein</fullName>
    </submittedName>
</protein>
<gene>
    <name evidence="2" type="ORF">PLEPLA_LOCUS42407</name>
</gene>
<proteinExistence type="predicted"/>
<comment type="caution">
    <text evidence="2">The sequence shown here is derived from an EMBL/GenBank/DDBJ whole genome shotgun (WGS) entry which is preliminary data.</text>
</comment>
<dbReference type="EMBL" id="CADEAL010004220">
    <property type="protein sequence ID" value="CAB1454641.1"/>
    <property type="molecule type" value="Genomic_DNA"/>
</dbReference>
<keyword evidence="3" id="KW-1185">Reference proteome</keyword>
<evidence type="ECO:0000256" key="1">
    <source>
        <dbReference type="SAM" id="MobiDB-lite"/>
    </source>
</evidence>
<organism evidence="2 3">
    <name type="scientific">Pleuronectes platessa</name>
    <name type="common">European plaice</name>
    <dbReference type="NCBI Taxonomy" id="8262"/>
    <lineage>
        <taxon>Eukaryota</taxon>
        <taxon>Metazoa</taxon>
        <taxon>Chordata</taxon>
        <taxon>Craniata</taxon>
        <taxon>Vertebrata</taxon>
        <taxon>Euteleostomi</taxon>
        <taxon>Actinopterygii</taxon>
        <taxon>Neopterygii</taxon>
        <taxon>Teleostei</taxon>
        <taxon>Neoteleostei</taxon>
        <taxon>Acanthomorphata</taxon>
        <taxon>Carangaria</taxon>
        <taxon>Pleuronectiformes</taxon>
        <taxon>Pleuronectoidei</taxon>
        <taxon>Pleuronectidae</taxon>
        <taxon>Pleuronectes</taxon>
    </lineage>
</organism>
<reference evidence="2" key="1">
    <citation type="submission" date="2020-03" db="EMBL/GenBank/DDBJ databases">
        <authorList>
            <person name="Weist P."/>
        </authorList>
    </citation>
    <scope>NUCLEOTIDE SEQUENCE</scope>
</reference>
<evidence type="ECO:0000313" key="3">
    <source>
        <dbReference type="Proteomes" id="UP001153269"/>
    </source>
</evidence>
<dbReference type="Proteomes" id="UP001153269">
    <property type="component" value="Unassembled WGS sequence"/>
</dbReference>
<evidence type="ECO:0000313" key="2">
    <source>
        <dbReference type="EMBL" id="CAB1454641.1"/>
    </source>
</evidence>
<feature type="compositionally biased region" description="Basic residues" evidence="1">
    <location>
        <begin position="128"/>
        <end position="138"/>
    </location>
</feature>
<feature type="region of interest" description="Disordered" evidence="1">
    <location>
        <begin position="105"/>
        <end position="138"/>
    </location>
</feature>